<evidence type="ECO:0000313" key="2">
    <source>
        <dbReference type="Proteomes" id="UP001283361"/>
    </source>
</evidence>
<dbReference type="AlphaFoldDB" id="A0AAE1DJ49"/>
<protein>
    <submittedName>
        <fullName evidence="1">Uncharacterized protein</fullName>
    </submittedName>
</protein>
<sequence>MAGEEPVGALRVSQLDASELDREVFSLTKSQISQLFKYHGCLPIMLIFSIQDLPVAHMRYSQIRAMNWQ</sequence>
<reference evidence="1" key="1">
    <citation type="journal article" date="2023" name="G3 (Bethesda)">
        <title>A reference genome for the long-term kleptoplast-retaining sea slug Elysia crispata morphotype clarki.</title>
        <authorList>
            <person name="Eastman K.E."/>
            <person name="Pendleton A.L."/>
            <person name="Shaikh M.A."/>
            <person name="Suttiyut T."/>
            <person name="Ogas R."/>
            <person name="Tomko P."/>
            <person name="Gavelis G."/>
            <person name="Widhalm J.R."/>
            <person name="Wisecaver J.H."/>
        </authorList>
    </citation>
    <scope>NUCLEOTIDE SEQUENCE</scope>
    <source>
        <strain evidence="1">ECLA1</strain>
    </source>
</reference>
<name>A0AAE1DJ49_9GAST</name>
<gene>
    <name evidence="1" type="ORF">RRG08_035775</name>
</gene>
<evidence type="ECO:0000313" key="1">
    <source>
        <dbReference type="EMBL" id="KAK3771720.1"/>
    </source>
</evidence>
<organism evidence="1 2">
    <name type="scientific">Elysia crispata</name>
    <name type="common">lettuce slug</name>
    <dbReference type="NCBI Taxonomy" id="231223"/>
    <lineage>
        <taxon>Eukaryota</taxon>
        <taxon>Metazoa</taxon>
        <taxon>Spiralia</taxon>
        <taxon>Lophotrochozoa</taxon>
        <taxon>Mollusca</taxon>
        <taxon>Gastropoda</taxon>
        <taxon>Heterobranchia</taxon>
        <taxon>Euthyneura</taxon>
        <taxon>Panpulmonata</taxon>
        <taxon>Sacoglossa</taxon>
        <taxon>Placobranchoidea</taxon>
        <taxon>Plakobranchidae</taxon>
        <taxon>Elysia</taxon>
    </lineage>
</organism>
<proteinExistence type="predicted"/>
<dbReference type="EMBL" id="JAWDGP010003691">
    <property type="protein sequence ID" value="KAK3771720.1"/>
    <property type="molecule type" value="Genomic_DNA"/>
</dbReference>
<keyword evidence="2" id="KW-1185">Reference proteome</keyword>
<accession>A0AAE1DJ49</accession>
<comment type="caution">
    <text evidence="1">The sequence shown here is derived from an EMBL/GenBank/DDBJ whole genome shotgun (WGS) entry which is preliminary data.</text>
</comment>
<dbReference type="Proteomes" id="UP001283361">
    <property type="component" value="Unassembled WGS sequence"/>
</dbReference>